<dbReference type="Gene3D" id="2.60.40.150">
    <property type="entry name" value="C2 domain"/>
    <property type="match status" value="1"/>
</dbReference>
<dbReference type="SMART" id="SM00239">
    <property type="entry name" value="C2"/>
    <property type="match status" value="1"/>
</dbReference>
<dbReference type="InterPro" id="IPR000008">
    <property type="entry name" value="C2_dom"/>
</dbReference>
<accession>A0ABQ7J9X1</accession>
<proteinExistence type="predicted"/>
<keyword evidence="3" id="KW-1185">Reference proteome</keyword>
<sequence>MNFVLRCYIFSAKNILSISAELPNAMVSITCTGAECSSTSRSKSSNPVWMECLELPFLLYIEDNEPVVPPILLHVKDEQLGHTTTVGSAVLRITSIDGRLRSREKALPLSENGELSPIWITLSHSHAGVFNGKSCNEIDTCQSIQGEILVAAELLALVVFCICSCYNLE</sequence>
<dbReference type="Pfam" id="PF00168">
    <property type="entry name" value="C2"/>
    <property type="match status" value="1"/>
</dbReference>
<dbReference type="Proteomes" id="UP000823046">
    <property type="component" value="Unassembled WGS sequence"/>
</dbReference>
<dbReference type="CDD" id="cd00030">
    <property type="entry name" value="C2"/>
    <property type="match status" value="1"/>
</dbReference>
<protein>
    <recommendedName>
        <fullName evidence="1">C2 domain-containing protein</fullName>
    </recommendedName>
</protein>
<feature type="domain" description="C2" evidence="1">
    <location>
        <begin position="1"/>
        <end position="109"/>
    </location>
</feature>
<dbReference type="PROSITE" id="PS50004">
    <property type="entry name" value="C2"/>
    <property type="match status" value="1"/>
</dbReference>
<organism evidence="2 3">
    <name type="scientific">Cardiosporidium cionae</name>
    <dbReference type="NCBI Taxonomy" id="476202"/>
    <lineage>
        <taxon>Eukaryota</taxon>
        <taxon>Sar</taxon>
        <taxon>Alveolata</taxon>
        <taxon>Apicomplexa</taxon>
        <taxon>Aconoidasida</taxon>
        <taxon>Nephromycida</taxon>
        <taxon>Cardiosporidium</taxon>
    </lineage>
</organism>
<dbReference type="SUPFAM" id="SSF49562">
    <property type="entry name" value="C2 domain (Calcium/lipid-binding domain, CaLB)"/>
    <property type="match status" value="1"/>
</dbReference>
<evidence type="ECO:0000313" key="3">
    <source>
        <dbReference type="Proteomes" id="UP000823046"/>
    </source>
</evidence>
<comment type="caution">
    <text evidence="2">The sequence shown here is derived from an EMBL/GenBank/DDBJ whole genome shotgun (WGS) entry which is preliminary data.</text>
</comment>
<evidence type="ECO:0000313" key="2">
    <source>
        <dbReference type="EMBL" id="KAF8820796.1"/>
    </source>
</evidence>
<dbReference type="InterPro" id="IPR035892">
    <property type="entry name" value="C2_domain_sf"/>
</dbReference>
<name>A0ABQ7J9X1_9APIC</name>
<gene>
    <name evidence="2" type="ORF">IE077_002802</name>
</gene>
<reference evidence="2 3" key="1">
    <citation type="journal article" date="2020" name="bioRxiv">
        <title>Metabolic contributions of an alphaproteobacterial endosymbiont in the apicomplexan Cardiosporidium cionae.</title>
        <authorList>
            <person name="Hunter E.S."/>
            <person name="Paight C.J."/>
            <person name="Lane C.E."/>
        </authorList>
    </citation>
    <scope>NUCLEOTIDE SEQUENCE [LARGE SCALE GENOMIC DNA]</scope>
    <source>
        <strain evidence="2">ESH_2018</strain>
    </source>
</reference>
<dbReference type="EMBL" id="JADAQX010000298">
    <property type="protein sequence ID" value="KAF8820796.1"/>
    <property type="molecule type" value="Genomic_DNA"/>
</dbReference>
<evidence type="ECO:0000259" key="1">
    <source>
        <dbReference type="PROSITE" id="PS50004"/>
    </source>
</evidence>